<evidence type="ECO:0000259" key="4">
    <source>
        <dbReference type="PROSITE" id="PS51462"/>
    </source>
</evidence>
<dbReference type="AlphaFoldDB" id="A0A9W6YAS9"/>
<reference evidence="5" key="1">
    <citation type="submission" date="2023-04" db="EMBL/GenBank/DDBJ databases">
        <title>Phytophthora fragariaefolia NBRC 109709.</title>
        <authorList>
            <person name="Ichikawa N."/>
            <person name="Sato H."/>
            <person name="Tonouchi N."/>
        </authorList>
    </citation>
    <scope>NUCLEOTIDE SEQUENCE</scope>
    <source>
        <strain evidence="5">NBRC 109709</strain>
    </source>
</reference>
<dbReference type="GO" id="GO:0046872">
    <property type="term" value="F:metal ion binding"/>
    <property type="evidence" value="ECO:0007669"/>
    <property type="project" value="UniProtKB-KW"/>
</dbReference>
<dbReference type="InterPro" id="IPR020084">
    <property type="entry name" value="NUDIX_hydrolase_CS"/>
</dbReference>
<gene>
    <name evidence="5" type="ORF">Pfra01_002481900</name>
</gene>
<dbReference type="GO" id="GO:0016787">
    <property type="term" value="F:hydrolase activity"/>
    <property type="evidence" value="ECO:0007669"/>
    <property type="project" value="UniProtKB-KW"/>
</dbReference>
<dbReference type="SUPFAM" id="SSF55811">
    <property type="entry name" value="Nudix"/>
    <property type="match status" value="1"/>
</dbReference>
<dbReference type="PANTHER" id="PTHR12629:SF0">
    <property type="entry name" value="DIPHOSPHOINOSITOL-POLYPHOSPHATE DIPHOSPHATASE"/>
    <property type="match status" value="1"/>
</dbReference>
<dbReference type="EMBL" id="BSXT01004444">
    <property type="protein sequence ID" value="GMF57902.1"/>
    <property type="molecule type" value="Genomic_DNA"/>
</dbReference>
<evidence type="ECO:0000313" key="6">
    <source>
        <dbReference type="Proteomes" id="UP001165121"/>
    </source>
</evidence>
<evidence type="ECO:0000256" key="3">
    <source>
        <dbReference type="SAM" id="MobiDB-lite"/>
    </source>
</evidence>
<protein>
    <submittedName>
        <fullName evidence="5">Unnamed protein product</fullName>
    </submittedName>
</protein>
<keyword evidence="2" id="KW-0378">Hydrolase</keyword>
<dbReference type="Pfam" id="PF00293">
    <property type="entry name" value="NUDIX"/>
    <property type="match status" value="1"/>
</dbReference>
<organism evidence="5 6">
    <name type="scientific">Phytophthora fragariaefolia</name>
    <dbReference type="NCBI Taxonomy" id="1490495"/>
    <lineage>
        <taxon>Eukaryota</taxon>
        <taxon>Sar</taxon>
        <taxon>Stramenopiles</taxon>
        <taxon>Oomycota</taxon>
        <taxon>Peronosporomycetes</taxon>
        <taxon>Peronosporales</taxon>
        <taxon>Peronosporaceae</taxon>
        <taxon>Phytophthora</taxon>
    </lineage>
</organism>
<feature type="domain" description="Nudix hydrolase" evidence="4">
    <location>
        <begin position="64"/>
        <end position="136"/>
    </location>
</feature>
<evidence type="ECO:0000313" key="5">
    <source>
        <dbReference type="EMBL" id="GMF57902.1"/>
    </source>
</evidence>
<keyword evidence="1" id="KW-0479">Metal-binding</keyword>
<accession>A0A9W6YAS9</accession>
<dbReference type="InterPro" id="IPR015797">
    <property type="entry name" value="NUDIX_hydrolase-like_dom_sf"/>
</dbReference>
<evidence type="ECO:0000256" key="2">
    <source>
        <dbReference type="ARBA" id="ARBA00022801"/>
    </source>
</evidence>
<evidence type="ECO:0000256" key="1">
    <source>
        <dbReference type="ARBA" id="ARBA00022723"/>
    </source>
</evidence>
<comment type="caution">
    <text evidence="5">The sequence shown here is derived from an EMBL/GenBank/DDBJ whole genome shotgun (WGS) entry which is preliminary data.</text>
</comment>
<dbReference type="Gene3D" id="3.90.79.10">
    <property type="entry name" value="Nucleoside Triphosphate Pyrophosphohydrolase"/>
    <property type="match status" value="1"/>
</dbReference>
<dbReference type="PROSITE" id="PS51462">
    <property type="entry name" value="NUDIX"/>
    <property type="match status" value="1"/>
</dbReference>
<feature type="region of interest" description="Disordered" evidence="3">
    <location>
        <begin position="1"/>
        <end position="37"/>
    </location>
</feature>
<sequence>MTESPATDSERGEDAEFLMVEPTLSSPNKNSPTGMRKGLLLDDKRLASRLLQSRIGRDKQRYDGRARLLACIVVSRRQRGAEADEFLLISSSKHPTQWILPKGGWENDETAVECAMREADEEAGVRRACDRSSWCP</sequence>
<name>A0A9W6YAS9_9STRA</name>
<feature type="compositionally biased region" description="Polar residues" evidence="3">
    <location>
        <begin position="23"/>
        <end position="33"/>
    </location>
</feature>
<keyword evidence="6" id="KW-1185">Reference proteome</keyword>
<dbReference type="GO" id="GO:0005737">
    <property type="term" value="C:cytoplasm"/>
    <property type="evidence" value="ECO:0007669"/>
    <property type="project" value="TreeGrafter"/>
</dbReference>
<dbReference type="PROSITE" id="PS00893">
    <property type="entry name" value="NUDIX_BOX"/>
    <property type="match status" value="1"/>
</dbReference>
<dbReference type="InterPro" id="IPR000086">
    <property type="entry name" value="NUDIX_hydrolase_dom"/>
</dbReference>
<dbReference type="PANTHER" id="PTHR12629">
    <property type="entry name" value="DIPHOSPHOINOSITOL POLYPHOSPHATE PHOSPHOHYDROLASE"/>
    <property type="match status" value="1"/>
</dbReference>
<dbReference type="Proteomes" id="UP001165121">
    <property type="component" value="Unassembled WGS sequence"/>
</dbReference>
<dbReference type="OrthoDB" id="2011998at2759"/>
<proteinExistence type="predicted"/>
<dbReference type="GO" id="GO:0005634">
    <property type="term" value="C:nucleus"/>
    <property type="evidence" value="ECO:0007669"/>
    <property type="project" value="TreeGrafter"/>
</dbReference>